<dbReference type="Proteomes" id="UP000030645">
    <property type="component" value="Unassembled WGS sequence"/>
</dbReference>
<feature type="region of interest" description="Disordered" evidence="2">
    <location>
        <begin position="83"/>
        <end position="116"/>
    </location>
</feature>
<dbReference type="PANTHER" id="PTHR33623:SF4">
    <property type="entry name" value="DUF4378 DOMAIN-CONTAINING PROTEIN"/>
    <property type="match status" value="1"/>
</dbReference>
<organism evidence="3 4">
    <name type="scientific">Morus notabilis</name>
    <dbReference type="NCBI Taxonomy" id="981085"/>
    <lineage>
        <taxon>Eukaryota</taxon>
        <taxon>Viridiplantae</taxon>
        <taxon>Streptophyta</taxon>
        <taxon>Embryophyta</taxon>
        <taxon>Tracheophyta</taxon>
        <taxon>Spermatophyta</taxon>
        <taxon>Magnoliopsida</taxon>
        <taxon>eudicotyledons</taxon>
        <taxon>Gunneridae</taxon>
        <taxon>Pentapetalae</taxon>
        <taxon>rosids</taxon>
        <taxon>fabids</taxon>
        <taxon>Rosales</taxon>
        <taxon>Moraceae</taxon>
        <taxon>Moreae</taxon>
        <taxon>Morus</taxon>
    </lineage>
</organism>
<name>W9S6J9_9ROSA</name>
<evidence type="ECO:0000313" key="4">
    <source>
        <dbReference type="Proteomes" id="UP000030645"/>
    </source>
</evidence>
<gene>
    <name evidence="3" type="ORF">L484_023126</name>
</gene>
<dbReference type="PANTHER" id="PTHR33623">
    <property type="entry name" value="OS04G0572500 PROTEIN"/>
    <property type="match status" value="1"/>
</dbReference>
<evidence type="ECO:0000256" key="1">
    <source>
        <dbReference type="SAM" id="Coils"/>
    </source>
</evidence>
<protein>
    <recommendedName>
        <fullName evidence="5">DUF4378 domain-containing protein</fullName>
    </recommendedName>
</protein>
<dbReference type="EMBL" id="KE345823">
    <property type="protein sequence ID" value="EXC17775.1"/>
    <property type="molecule type" value="Genomic_DNA"/>
</dbReference>
<sequence>MASSSSSSASLSSDTHDNHDQMLMMIRKPIMIEHSMSKPLMLKDYLLDDLSSCSSNGFKSFPRRQCCTTVRFLLEIDLTQRSSSSSSSDRHKKKSHDHHDQRRLWRSRSRSSSTMSALQRATDAVINAVKFLPFPSVKSSIHNKSKKVLSSSSLLPRSLSRKLLMRNRFWGRSDQKIRRSRFALPDQVLQERCEPSDENTISTTAPTVVTVTAGRVSTSTSSNSKSNSWCESEFANSDMLSSTENDVAESEKEVSQKINRKVDITVGDDHSTEDSTTVVKAYEIKCVRLLYRLGSRYVLSICGIHGVEKRECIFRIIQEWPNEEEKEQFSPVSVLDCPFEDDDHDETSSPFHHKLARLEGNKQKLLQKIRSFEKLTQLEPIDLEKRIAMSELEDKLVTISNVHEDYDREKRNGSEEKAREMMKLIRVRTSTTTALTAPLKIDNLVSKADNLLFDFFRERVMEEGEANDEAFNQKEALKVAEDWVNGETAGVLLGWEVKEARNGYVKDMEKSGKWGELDEERNEIVLEVESQLWNSLVHELLLHLL</sequence>
<feature type="coiled-coil region" evidence="1">
    <location>
        <begin position="355"/>
        <end position="409"/>
    </location>
</feature>
<evidence type="ECO:0008006" key="5">
    <source>
        <dbReference type="Google" id="ProtNLM"/>
    </source>
</evidence>
<dbReference type="AlphaFoldDB" id="W9S6J9"/>
<evidence type="ECO:0000313" key="3">
    <source>
        <dbReference type="EMBL" id="EXC17775.1"/>
    </source>
</evidence>
<keyword evidence="1" id="KW-0175">Coiled coil</keyword>
<accession>W9S6J9</accession>
<dbReference type="STRING" id="981085.W9S6J9"/>
<keyword evidence="4" id="KW-1185">Reference proteome</keyword>
<dbReference type="eggNOG" id="ENOG502QU97">
    <property type="taxonomic scope" value="Eukaryota"/>
</dbReference>
<evidence type="ECO:0000256" key="2">
    <source>
        <dbReference type="SAM" id="MobiDB-lite"/>
    </source>
</evidence>
<reference evidence="4" key="1">
    <citation type="submission" date="2013-01" db="EMBL/GenBank/DDBJ databases">
        <title>Draft Genome Sequence of a Mulberry Tree, Morus notabilis C.K. Schneid.</title>
        <authorList>
            <person name="He N."/>
            <person name="Zhao S."/>
        </authorList>
    </citation>
    <scope>NUCLEOTIDE SEQUENCE</scope>
</reference>
<proteinExistence type="predicted"/>